<dbReference type="EMBL" id="LVJN01000020">
    <property type="protein sequence ID" value="OSM02042.1"/>
    <property type="molecule type" value="Genomic_DNA"/>
</dbReference>
<sequence>MLGGEHLRFNQRKGEIHPRFVDVENQALLRATGDLIDLYAQGEGESREGLAEMAQPVIASGYRSPKILKGLDKLLQNRCEFREPEAGLSEFRMQVLQRSAELLSEADMGDLTEFRRLLAEPFGEHPDALAERLYADLPNRQPLVKFRPIKPGDLLNRYNVSQVQGLLLRCEQLTATIHDDDPGHVRLLLRHLKFQQLLAEVRKQADGAIQLTLDGPLSVLMNTNKYGLQLALFFPALLLMKRWRIEAKIQMRGKQRADLALDESSGLKNYYRQTTAYRPPAFDVLAAALTEAGGPWRLLDEPPLLDLGRQELLAADFAFAHESGTTIPLEMFHRWHRGPLLHRLAYLGENAQLPLCIGVDRALAKEKDVARALEQSTWFAQHGFLFSDLPPLKRVIAALESWLAASDPPIKKPGRAAAKSKTGKAPAKRAPTRKSTAARKSAAGQSGESE</sequence>
<dbReference type="STRING" id="1434232.MAIT1_02123"/>
<evidence type="ECO:0000256" key="1">
    <source>
        <dbReference type="SAM" id="MobiDB-lite"/>
    </source>
</evidence>
<dbReference type="OrthoDB" id="5292613at2"/>
<dbReference type="Pfam" id="PF05626">
    <property type="entry name" value="DUF790"/>
    <property type="match status" value="1"/>
</dbReference>
<feature type="region of interest" description="Disordered" evidence="1">
    <location>
        <begin position="406"/>
        <end position="450"/>
    </location>
</feature>
<dbReference type="AlphaFoldDB" id="A0A1Y2K256"/>
<organism evidence="2 3">
    <name type="scientific">Magnetofaba australis IT-1</name>
    <dbReference type="NCBI Taxonomy" id="1434232"/>
    <lineage>
        <taxon>Bacteria</taxon>
        <taxon>Pseudomonadati</taxon>
        <taxon>Pseudomonadota</taxon>
        <taxon>Magnetococcia</taxon>
        <taxon>Magnetococcales</taxon>
        <taxon>Magnetococcaceae</taxon>
        <taxon>Magnetofaba</taxon>
    </lineage>
</organism>
<dbReference type="RefSeq" id="WP_085444538.1">
    <property type="nucleotide sequence ID" value="NZ_LVJN01000020.1"/>
</dbReference>
<dbReference type="PANTHER" id="PTHR39640">
    <property type="entry name" value="VNG6129C"/>
    <property type="match status" value="1"/>
</dbReference>
<evidence type="ECO:0000313" key="3">
    <source>
        <dbReference type="Proteomes" id="UP000194003"/>
    </source>
</evidence>
<keyword evidence="3" id="KW-1185">Reference proteome</keyword>
<dbReference type="Proteomes" id="UP000194003">
    <property type="component" value="Unassembled WGS sequence"/>
</dbReference>
<name>A0A1Y2K256_9PROT</name>
<evidence type="ECO:0008006" key="4">
    <source>
        <dbReference type="Google" id="ProtNLM"/>
    </source>
</evidence>
<reference evidence="2 3" key="1">
    <citation type="journal article" date="2016" name="BMC Genomics">
        <title>Combined genomic and structural analyses of a cultured magnetotactic bacterium reveals its niche adaptation to a dynamic environment.</title>
        <authorList>
            <person name="Araujo A.C."/>
            <person name="Morillo V."/>
            <person name="Cypriano J."/>
            <person name="Teixeira L.C."/>
            <person name="Leao P."/>
            <person name="Lyra S."/>
            <person name="Almeida L.G."/>
            <person name="Bazylinski D.A."/>
            <person name="Vasconcellos A.T."/>
            <person name="Abreu F."/>
            <person name="Lins U."/>
        </authorList>
    </citation>
    <scope>NUCLEOTIDE SEQUENCE [LARGE SCALE GENOMIC DNA]</scope>
    <source>
        <strain evidence="2 3">IT-1</strain>
    </source>
</reference>
<protein>
    <recommendedName>
        <fullName evidence="4">DUF790 family protein</fullName>
    </recommendedName>
</protein>
<accession>A0A1Y2K256</accession>
<proteinExistence type="predicted"/>
<gene>
    <name evidence="2" type="ORF">MAIT1_02123</name>
</gene>
<dbReference type="InterPro" id="IPR008508">
    <property type="entry name" value="Bax1"/>
</dbReference>
<evidence type="ECO:0000313" key="2">
    <source>
        <dbReference type="EMBL" id="OSM02042.1"/>
    </source>
</evidence>
<dbReference type="PANTHER" id="PTHR39640:SF1">
    <property type="entry name" value="DUF790 FAMILY PROTEIN"/>
    <property type="match status" value="1"/>
</dbReference>
<comment type="caution">
    <text evidence="2">The sequence shown here is derived from an EMBL/GenBank/DDBJ whole genome shotgun (WGS) entry which is preliminary data.</text>
</comment>